<dbReference type="PANTHER" id="PTHR14938">
    <property type="entry name" value="HCLS1-ASSOCIATED PROTEIN X-1"/>
    <property type="match status" value="1"/>
</dbReference>
<dbReference type="PANTHER" id="PTHR14938:SF2">
    <property type="entry name" value="HCLS1-ASSOCIATED PROTEIN X-1"/>
    <property type="match status" value="1"/>
</dbReference>
<dbReference type="AlphaFoldDB" id="A0A9P0H636"/>
<dbReference type="InterPro" id="IPR017248">
    <property type="entry name" value="HAX-1"/>
</dbReference>
<evidence type="ECO:0000313" key="6">
    <source>
        <dbReference type="EMBL" id="CAH1396155.1"/>
    </source>
</evidence>
<evidence type="ECO:0000256" key="3">
    <source>
        <dbReference type="ARBA" id="ARBA00022490"/>
    </source>
</evidence>
<dbReference type="GO" id="GO:0016324">
    <property type="term" value="C:apical plasma membrane"/>
    <property type="evidence" value="ECO:0007669"/>
    <property type="project" value="TreeGrafter"/>
</dbReference>
<comment type="subcellular location">
    <subcellularLocation>
        <location evidence="1">Cytoplasm</location>
    </subcellularLocation>
</comment>
<evidence type="ECO:0000256" key="2">
    <source>
        <dbReference type="ARBA" id="ARBA00008332"/>
    </source>
</evidence>
<feature type="region of interest" description="Disordered" evidence="5">
    <location>
        <begin position="97"/>
        <end position="148"/>
    </location>
</feature>
<gene>
    <name evidence="6" type="ORF">NEZAVI_LOCUS6276</name>
</gene>
<reference evidence="6" key="1">
    <citation type="submission" date="2022-01" db="EMBL/GenBank/DDBJ databases">
        <authorList>
            <person name="King R."/>
        </authorList>
    </citation>
    <scope>NUCLEOTIDE SEQUENCE</scope>
</reference>
<feature type="compositionally biased region" description="Polar residues" evidence="5">
    <location>
        <begin position="123"/>
        <end position="141"/>
    </location>
</feature>
<protein>
    <submittedName>
        <fullName evidence="6">Uncharacterized protein</fullName>
    </submittedName>
</protein>
<dbReference type="EMBL" id="OV725079">
    <property type="protein sequence ID" value="CAH1396155.1"/>
    <property type="molecule type" value="Genomic_DNA"/>
</dbReference>
<dbReference type="GO" id="GO:0043066">
    <property type="term" value="P:negative regulation of apoptotic process"/>
    <property type="evidence" value="ECO:0007669"/>
    <property type="project" value="InterPro"/>
</dbReference>
<dbReference type="Proteomes" id="UP001152798">
    <property type="component" value="Chromosome 3"/>
</dbReference>
<evidence type="ECO:0000313" key="7">
    <source>
        <dbReference type="Proteomes" id="UP001152798"/>
    </source>
</evidence>
<evidence type="ECO:0000256" key="1">
    <source>
        <dbReference type="ARBA" id="ARBA00004496"/>
    </source>
</evidence>
<dbReference type="GO" id="GO:0030833">
    <property type="term" value="P:regulation of actin filament polymerization"/>
    <property type="evidence" value="ECO:0007669"/>
    <property type="project" value="TreeGrafter"/>
</dbReference>
<keyword evidence="4" id="KW-0597">Phosphoprotein</keyword>
<dbReference type="GO" id="GO:0030136">
    <property type="term" value="C:clathrin-coated vesicle"/>
    <property type="evidence" value="ECO:0007669"/>
    <property type="project" value="TreeGrafter"/>
</dbReference>
<organism evidence="6 7">
    <name type="scientific">Nezara viridula</name>
    <name type="common">Southern green stink bug</name>
    <name type="synonym">Cimex viridulus</name>
    <dbReference type="NCBI Taxonomy" id="85310"/>
    <lineage>
        <taxon>Eukaryota</taxon>
        <taxon>Metazoa</taxon>
        <taxon>Ecdysozoa</taxon>
        <taxon>Arthropoda</taxon>
        <taxon>Hexapoda</taxon>
        <taxon>Insecta</taxon>
        <taxon>Pterygota</taxon>
        <taxon>Neoptera</taxon>
        <taxon>Paraneoptera</taxon>
        <taxon>Hemiptera</taxon>
        <taxon>Heteroptera</taxon>
        <taxon>Panheteroptera</taxon>
        <taxon>Pentatomomorpha</taxon>
        <taxon>Pentatomoidea</taxon>
        <taxon>Pentatomidae</taxon>
        <taxon>Pentatominae</taxon>
        <taxon>Nezara</taxon>
    </lineage>
</organism>
<keyword evidence="7" id="KW-1185">Reference proteome</keyword>
<dbReference type="OrthoDB" id="6595816at2759"/>
<dbReference type="GO" id="GO:0015629">
    <property type="term" value="C:actin cytoskeleton"/>
    <property type="evidence" value="ECO:0007669"/>
    <property type="project" value="TreeGrafter"/>
</dbReference>
<evidence type="ECO:0000256" key="5">
    <source>
        <dbReference type="SAM" id="MobiDB-lite"/>
    </source>
</evidence>
<accession>A0A9P0H636</accession>
<sequence length="334" mass="38715">MPIYDFIRGLLGLPTREKNNENWFKKPAIGDNDDDDDDDETIIFDENRHGGPFGFNVFSGNMNDMHRYFQQQMNDMVKNFESPWFNSPDRGNFFGMIDNGDSGTNPETKVAESPRNKFLKPPQEQQKNDSWTQSENNSQAVQIPDDRNHGFGSFFSSDPLEFHKFFEQQIDDIMKRFSFSTFFNFDEGDTFGFPEENPGRVEEFVHPRNKFFKPSYEHPQGFKPDSDIDNESYAPKVFGKLLDKEPVQSPASPFISRSMVTSHQRKILPNGGIEERRKSIKDGKEEVTVSRKIGDRKHIVTTIKMPDGSTTKNEEFVNFDEGQLGDFYKTWNKM</sequence>
<dbReference type="InterPro" id="IPR019376">
    <property type="entry name" value="Myeloid_leukemia_factor"/>
</dbReference>
<proteinExistence type="inferred from homology"/>
<dbReference type="Pfam" id="PF10248">
    <property type="entry name" value="Mlf1IP"/>
    <property type="match status" value="1"/>
</dbReference>
<dbReference type="GO" id="GO:0016529">
    <property type="term" value="C:sarcoplasmic reticulum"/>
    <property type="evidence" value="ECO:0007669"/>
    <property type="project" value="TreeGrafter"/>
</dbReference>
<name>A0A9P0H636_NEZVI</name>
<dbReference type="GO" id="GO:0005739">
    <property type="term" value="C:mitochondrion"/>
    <property type="evidence" value="ECO:0007669"/>
    <property type="project" value="TreeGrafter"/>
</dbReference>
<comment type="similarity">
    <text evidence="2">Belongs to the MLF family.</text>
</comment>
<keyword evidence="3" id="KW-0963">Cytoplasm</keyword>
<evidence type="ECO:0000256" key="4">
    <source>
        <dbReference type="ARBA" id="ARBA00022553"/>
    </source>
</evidence>